<accession>K3ZFX6</accession>
<sequence length="30" mass="3407">MGYGIPTKPIGNRQRSLLCKRTTKKTTFPL</sequence>
<evidence type="ECO:0000313" key="1">
    <source>
        <dbReference type="EnsemblPlants" id="KQL15046"/>
    </source>
</evidence>
<dbReference type="InParanoid" id="K3ZFX6"/>
<organism evidence="1 2">
    <name type="scientific">Setaria italica</name>
    <name type="common">Foxtail millet</name>
    <name type="synonym">Panicum italicum</name>
    <dbReference type="NCBI Taxonomy" id="4555"/>
    <lineage>
        <taxon>Eukaryota</taxon>
        <taxon>Viridiplantae</taxon>
        <taxon>Streptophyta</taxon>
        <taxon>Embryophyta</taxon>
        <taxon>Tracheophyta</taxon>
        <taxon>Spermatophyta</taxon>
        <taxon>Magnoliopsida</taxon>
        <taxon>Liliopsida</taxon>
        <taxon>Poales</taxon>
        <taxon>Poaceae</taxon>
        <taxon>PACMAD clade</taxon>
        <taxon>Panicoideae</taxon>
        <taxon>Panicodae</taxon>
        <taxon>Paniceae</taxon>
        <taxon>Cenchrinae</taxon>
        <taxon>Setaria</taxon>
    </lineage>
</organism>
<proteinExistence type="predicted"/>
<keyword evidence="2" id="KW-1185">Reference proteome</keyword>
<dbReference type="AlphaFoldDB" id="K3ZFX6"/>
<reference evidence="2" key="1">
    <citation type="journal article" date="2012" name="Nat. Biotechnol.">
        <title>Reference genome sequence of the model plant Setaria.</title>
        <authorList>
            <person name="Bennetzen J.L."/>
            <person name="Schmutz J."/>
            <person name="Wang H."/>
            <person name="Percifield R."/>
            <person name="Hawkins J."/>
            <person name="Pontaroli A.C."/>
            <person name="Estep M."/>
            <person name="Feng L."/>
            <person name="Vaughn J.N."/>
            <person name="Grimwood J."/>
            <person name="Jenkins J."/>
            <person name="Barry K."/>
            <person name="Lindquist E."/>
            <person name="Hellsten U."/>
            <person name="Deshpande S."/>
            <person name="Wang X."/>
            <person name="Wu X."/>
            <person name="Mitros T."/>
            <person name="Triplett J."/>
            <person name="Yang X."/>
            <person name="Ye C.Y."/>
            <person name="Mauro-Herrera M."/>
            <person name="Wang L."/>
            <person name="Li P."/>
            <person name="Sharma M."/>
            <person name="Sharma R."/>
            <person name="Ronald P.C."/>
            <person name="Panaud O."/>
            <person name="Kellogg E.A."/>
            <person name="Brutnell T.P."/>
            <person name="Doust A.N."/>
            <person name="Tuskan G.A."/>
            <person name="Rokhsar D."/>
            <person name="Devos K.M."/>
        </authorList>
    </citation>
    <scope>NUCLEOTIDE SEQUENCE [LARGE SCALE GENOMIC DNA]</scope>
    <source>
        <strain evidence="2">cv. Yugu1</strain>
    </source>
</reference>
<dbReference type="EMBL" id="AGNK02001641">
    <property type="status" value="NOT_ANNOTATED_CDS"/>
    <property type="molecule type" value="Genomic_DNA"/>
</dbReference>
<evidence type="ECO:0000313" key="2">
    <source>
        <dbReference type="Proteomes" id="UP000004995"/>
    </source>
</evidence>
<dbReference type="EnsemblPlants" id="KQL15046">
    <property type="protein sequence ID" value="KQL15046"/>
    <property type="gene ID" value="SETIT_025478mg"/>
</dbReference>
<dbReference type="Proteomes" id="UP000004995">
    <property type="component" value="Unassembled WGS sequence"/>
</dbReference>
<protein>
    <submittedName>
        <fullName evidence="1">Uncharacterized protein</fullName>
    </submittedName>
</protein>
<dbReference type="Gramene" id="KQL15046">
    <property type="protein sequence ID" value="KQL15046"/>
    <property type="gene ID" value="SETIT_025478mg"/>
</dbReference>
<reference evidence="1" key="2">
    <citation type="submission" date="2018-08" db="UniProtKB">
        <authorList>
            <consortium name="EnsemblPlants"/>
        </authorList>
    </citation>
    <scope>IDENTIFICATION</scope>
    <source>
        <strain evidence="1">Yugu1</strain>
    </source>
</reference>
<dbReference type="HOGENOM" id="CLU_3407014_0_0_1"/>
<name>K3ZFX6_SETIT</name>